<gene>
    <name evidence="1" type="ORF">SAMN06265173_10735</name>
</gene>
<organism evidence="1 2">
    <name type="scientific">Thalassovita litoralis</name>
    <dbReference type="NCBI Taxonomy" id="1010611"/>
    <lineage>
        <taxon>Bacteria</taxon>
        <taxon>Pseudomonadati</taxon>
        <taxon>Pseudomonadota</taxon>
        <taxon>Alphaproteobacteria</taxon>
        <taxon>Rhodobacterales</taxon>
        <taxon>Roseobacteraceae</taxon>
        <taxon>Thalassovita</taxon>
    </lineage>
</organism>
<keyword evidence="2" id="KW-1185">Reference proteome</keyword>
<name>A0A521CLD0_9RHOB</name>
<proteinExistence type="predicted"/>
<evidence type="ECO:0000313" key="2">
    <source>
        <dbReference type="Proteomes" id="UP000316030"/>
    </source>
</evidence>
<reference evidence="1 2" key="1">
    <citation type="submission" date="2017-05" db="EMBL/GenBank/DDBJ databases">
        <authorList>
            <person name="Varghese N."/>
            <person name="Submissions S."/>
        </authorList>
    </citation>
    <scope>NUCLEOTIDE SEQUENCE [LARGE SCALE GENOMIC DNA]</scope>
    <source>
        <strain evidence="1 2">DSM 29506</strain>
    </source>
</reference>
<dbReference type="Proteomes" id="UP000316030">
    <property type="component" value="Unassembled WGS sequence"/>
</dbReference>
<dbReference type="AlphaFoldDB" id="A0A521CLD0"/>
<protein>
    <submittedName>
        <fullName evidence="1">Uncharacterized protein</fullName>
    </submittedName>
</protein>
<evidence type="ECO:0000313" key="1">
    <source>
        <dbReference type="EMBL" id="SMO60277.1"/>
    </source>
</evidence>
<dbReference type="RefSeq" id="WP_221930537.1">
    <property type="nucleotide sequence ID" value="NZ_FXTO01000007.1"/>
</dbReference>
<sequence>MAVEVQVQGLCRWSYPSAPGAFQKEPEQADLAALRKGGGLLRA</sequence>
<accession>A0A521CLD0</accession>
<dbReference type="EMBL" id="FXTO01000007">
    <property type="protein sequence ID" value="SMO60277.1"/>
    <property type="molecule type" value="Genomic_DNA"/>
</dbReference>